<evidence type="ECO:0000256" key="2">
    <source>
        <dbReference type="ARBA" id="ARBA00023295"/>
    </source>
</evidence>
<proteinExistence type="inferred from homology"/>
<name>A0ABW3T245_9CAUL</name>
<dbReference type="InterPro" id="IPR011496">
    <property type="entry name" value="O-GlcNAcase_cat"/>
</dbReference>
<accession>A0ABW3T245</accession>
<dbReference type="PANTHER" id="PTHR13170:SF16">
    <property type="entry name" value="PROTEIN O-GLCNACASE"/>
    <property type="match status" value="1"/>
</dbReference>
<feature type="active site" description="Proton donor" evidence="3">
    <location>
        <position position="121"/>
    </location>
</feature>
<dbReference type="Proteomes" id="UP001597216">
    <property type="component" value="Unassembled WGS sequence"/>
</dbReference>
<evidence type="ECO:0000313" key="5">
    <source>
        <dbReference type="EMBL" id="MFD1191229.1"/>
    </source>
</evidence>
<dbReference type="Gene3D" id="3.20.20.80">
    <property type="entry name" value="Glycosidases"/>
    <property type="match status" value="1"/>
</dbReference>
<dbReference type="RefSeq" id="WP_377353699.1">
    <property type="nucleotide sequence ID" value="NZ_JBHTLQ010000023.1"/>
</dbReference>
<dbReference type="PROSITE" id="PS52009">
    <property type="entry name" value="GH84"/>
    <property type="match status" value="1"/>
</dbReference>
<feature type="domain" description="GH84" evidence="4">
    <location>
        <begin position="6"/>
        <end position="278"/>
    </location>
</feature>
<evidence type="ECO:0000256" key="3">
    <source>
        <dbReference type="PROSITE-ProRule" id="PRU01353"/>
    </source>
</evidence>
<dbReference type="InterPro" id="IPR051822">
    <property type="entry name" value="Glycosyl_Hydrolase_84"/>
</dbReference>
<reference evidence="6" key="1">
    <citation type="journal article" date="2019" name="Int. J. Syst. Evol. Microbiol.">
        <title>The Global Catalogue of Microorganisms (GCM) 10K type strain sequencing project: providing services to taxonomists for standard genome sequencing and annotation.</title>
        <authorList>
            <consortium name="The Broad Institute Genomics Platform"/>
            <consortium name="The Broad Institute Genome Sequencing Center for Infectious Disease"/>
            <person name="Wu L."/>
            <person name="Ma J."/>
        </authorList>
    </citation>
    <scope>NUCLEOTIDE SEQUENCE [LARGE SCALE GENOMIC DNA]</scope>
    <source>
        <strain evidence="6">CCUG 55074</strain>
    </source>
</reference>
<evidence type="ECO:0000256" key="1">
    <source>
        <dbReference type="ARBA" id="ARBA00022801"/>
    </source>
</evidence>
<dbReference type="SUPFAM" id="SSF51445">
    <property type="entry name" value="(Trans)glycosidases"/>
    <property type="match status" value="1"/>
</dbReference>
<dbReference type="InterPro" id="IPR017853">
    <property type="entry name" value="GH"/>
</dbReference>
<dbReference type="EMBL" id="JBHTLQ010000023">
    <property type="protein sequence ID" value="MFD1191229.1"/>
    <property type="molecule type" value="Genomic_DNA"/>
</dbReference>
<dbReference type="Pfam" id="PF07555">
    <property type="entry name" value="NAGidase"/>
    <property type="match status" value="1"/>
</dbReference>
<gene>
    <name evidence="5" type="ORF">ACFQ27_11620</name>
</gene>
<comment type="similarity">
    <text evidence="3">Belongs to the glycosyl hydrolase 84 family.</text>
</comment>
<keyword evidence="2 3" id="KW-0326">Glycosidase</keyword>
<dbReference type="PANTHER" id="PTHR13170">
    <property type="entry name" value="O-GLCNACASE"/>
    <property type="match status" value="1"/>
</dbReference>
<protein>
    <submittedName>
        <fullName evidence="5">Beta-N-acetylglucosaminidase domain-containing protein</fullName>
    </submittedName>
</protein>
<evidence type="ECO:0000259" key="4">
    <source>
        <dbReference type="PROSITE" id="PS52009"/>
    </source>
</evidence>
<keyword evidence="6" id="KW-1185">Reference proteome</keyword>
<comment type="caution">
    <text evidence="5">The sequence shown here is derived from an EMBL/GenBank/DDBJ whole genome shotgun (WGS) entry which is preliminary data.</text>
</comment>
<organism evidence="5 6">
    <name type="scientific">Phenylobacterium conjunctum</name>
    <dbReference type="NCBI Taxonomy" id="1298959"/>
    <lineage>
        <taxon>Bacteria</taxon>
        <taxon>Pseudomonadati</taxon>
        <taxon>Pseudomonadota</taxon>
        <taxon>Alphaproteobacteria</taxon>
        <taxon>Caulobacterales</taxon>
        <taxon>Caulobacteraceae</taxon>
        <taxon>Phenylobacterium</taxon>
    </lineage>
</organism>
<evidence type="ECO:0000313" key="6">
    <source>
        <dbReference type="Proteomes" id="UP001597216"/>
    </source>
</evidence>
<keyword evidence="1 3" id="KW-0378">Hydrolase</keyword>
<sequence>MQDPKARLGVIEGYYGKPWSWADRAAQVTALKPHGYGFFTYAPKADPFLRKRWREPHPTETQAELTTFGAHCAAEGVRFGVGLSPFELWLDFGPEAKAALTDKLAALDAAGVRDLAILFDDMRGDVDGLARMQTEIVHWIAERTRADRLIFCPTYYSDDILLEVVFGKAPGGYLEDLGRDLDPRIEMFWTGEEVCSPAYSPGHLDRIAEAMRRKPFLWDNYPVNDGPRMSPFLHLRGMTGRPASLAPRLAGHAVNPALQPILTRIPMITQAMAYAEGDAYEYGRATRAAAHQVLGQELGDLVVRNLLWLQDIGREKLEPAAEARLRARFSEHDHPGAREILAWLDGYWRVTREDFDGA</sequence>